<dbReference type="Proteomes" id="UP000316270">
    <property type="component" value="Chromosome 4"/>
</dbReference>
<evidence type="ECO:0000259" key="11">
    <source>
        <dbReference type="PROSITE" id="PS51907"/>
    </source>
</evidence>
<evidence type="ECO:0000259" key="10">
    <source>
        <dbReference type="PROSITE" id="PS50157"/>
    </source>
</evidence>
<dbReference type="GO" id="GO:0006281">
    <property type="term" value="P:DNA repair"/>
    <property type="evidence" value="ECO:0007669"/>
    <property type="project" value="UniProtKB-KW"/>
</dbReference>
<dbReference type="AlphaFoldDB" id="A0A517L479"/>
<evidence type="ECO:0000256" key="6">
    <source>
        <dbReference type="ARBA" id="ARBA00023204"/>
    </source>
</evidence>
<dbReference type="PROSITE" id="PS51907">
    <property type="entry name" value="ZF_UBZ3"/>
    <property type="match status" value="1"/>
</dbReference>
<proteinExistence type="predicted"/>
<evidence type="ECO:0000313" key="12">
    <source>
        <dbReference type="EMBL" id="QDS70419.1"/>
    </source>
</evidence>
<dbReference type="GO" id="GO:0016787">
    <property type="term" value="F:hydrolase activity"/>
    <property type="evidence" value="ECO:0007669"/>
    <property type="project" value="UniProtKB-KW"/>
</dbReference>
<feature type="region of interest" description="Disordered" evidence="9">
    <location>
        <begin position="51"/>
        <end position="90"/>
    </location>
</feature>
<name>A0A517L479_9PEZI</name>
<comment type="subcellular location">
    <subcellularLocation>
        <location evidence="1">Nucleus</location>
    </subcellularLocation>
</comment>
<evidence type="ECO:0000313" key="13">
    <source>
        <dbReference type="Proteomes" id="UP000316270"/>
    </source>
</evidence>
<keyword evidence="3" id="KW-0479">Metal-binding</keyword>
<feature type="region of interest" description="Disordered" evidence="9">
    <location>
        <begin position="121"/>
        <end position="151"/>
    </location>
</feature>
<evidence type="ECO:0000256" key="5">
    <source>
        <dbReference type="ARBA" id="ARBA00022801"/>
    </source>
</evidence>
<keyword evidence="4" id="KW-0227">DNA damage</keyword>
<dbReference type="OrthoDB" id="288987at2759"/>
<evidence type="ECO:0000256" key="7">
    <source>
        <dbReference type="ARBA" id="ARBA00023242"/>
    </source>
</evidence>
<dbReference type="GO" id="GO:0005634">
    <property type="term" value="C:nucleus"/>
    <property type="evidence" value="ECO:0007669"/>
    <property type="project" value="UniProtKB-SubCell"/>
</dbReference>
<dbReference type="PROSITE" id="PS50157">
    <property type="entry name" value="ZINC_FINGER_C2H2_2"/>
    <property type="match status" value="1"/>
</dbReference>
<keyword evidence="5" id="KW-0378">Hydrolase</keyword>
<protein>
    <submittedName>
        <fullName evidence="12">Uncharacterized protein</fullName>
    </submittedName>
</protein>
<sequence length="514" mass="57690">MDIYQPGHLDCLFDCGLTFSSLETLHLHIELDHREDNEISPFLAIPATPPVASSSSKYEDVPPLPTRSPPPVPVPDEGSQGSHESEAEPFTLCPEPHCGEQILLVELNEHLDLHEAEKLVDDGSISSSSGNKNWSPAPYSSSPISTEPGQTDFSTDISPALRMDTRHASRTSTRVGLGRKVLSIMGMEKQESSRSGHLASKTDNLHLSKAVLGPYAHEKQMPKSLFQRLQDGPKITRTNKISRNGGVVVYESVDGETPGVLPILKRLIEHDYRVGKAFLCHPSVTQIGKFHWEGGFCGYRNAQMQISYMQHAKHPSSVFFPGRTPGILDLQDHIEQAWDNGVHPCARQEVGHLRGTRKWIGTSEVHAMYLNLDIPCEIHQFSDSHTTFADESLLDWVQAYFETAAMPDHKKVQCTLKPPIYFQRPGHSLTIVGLEIMRDGTRNLLVFDPMYQAPKLMKEMVDAGPRRIVGPNYKLLSFYRRTQHRLQNYADFETLELKGDLPLFPAWEAGRHQR</sequence>
<accession>A0A517L479</accession>
<gene>
    <name evidence="12" type="ORF">FKW77_009568</name>
</gene>
<dbReference type="GO" id="GO:0016740">
    <property type="term" value="F:transferase activity"/>
    <property type="evidence" value="ECO:0007669"/>
    <property type="project" value="UniProtKB-KW"/>
</dbReference>
<dbReference type="Gene3D" id="3.90.70.130">
    <property type="match status" value="1"/>
</dbReference>
<dbReference type="InterPro" id="IPR041298">
    <property type="entry name" value="UBZ3"/>
</dbReference>
<evidence type="ECO:0000256" key="2">
    <source>
        <dbReference type="ARBA" id="ARBA00022679"/>
    </source>
</evidence>
<keyword evidence="7" id="KW-0539">Nucleus</keyword>
<evidence type="ECO:0000256" key="4">
    <source>
        <dbReference type="ARBA" id="ARBA00022763"/>
    </source>
</evidence>
<keyword evidence="2" id="KW-0808">Transferase</keyword>
<feature type="domain" description="UBZ3-type" evidence="11">
    <location>
        <begin position="86"/>
        <end position="122"/>
    </location>
</feature>
<dbReference type="GO" id="GO:0008270">
    <property type="term" value="F:zinc ion binding"/>
    <property type="evidence" value="ECO:0007669"/>
    <property type="project" value="UniProtKB-KW"/>
</dbReference>
<dbReference type="Pfam" id="PF07910">
    <property type="entry name" value="Peptidase_C78"/>
    <property type="match status" value="1"/>
</dbReference>
<dbReference type="InterPro" id="IPR013087">
    <property type="entry name" value="Znf_C2H2_type"/>
</dbReference>
<evidence type="ECO:0000256" key="9">
    <source>
        <dbReference type="SAM" id="MobiDB-lite"/>
    </source>
</evidence>
<keyword evidence="8" id="KW-0863">Zinc-finger</keyword>
<organism evidence="12 13">
    <name type="scientific">Venturia effusa</name>
    <dbReference type="NCBI Taxonomy" id="50376"/>
    <lineage>
        <taxon>Eukaryota</taxon>
        <taxon>Fungi</taxon>
        <taxon>Dikarya</taxon>
        <taxon>Ascomycota</taxon>
        <taxon>Pezizomycotina</taxon>
        <taxon>Dothideomycetes</taxon>
        <taxon>Pleosporomycetidae</taxon>
        <taxon>Venturiales</taxon>
        <taxon>Venturiaceae</taxon>
        <taxon>Venturia</taxon>
    </lineage>
</organism>
<dbReference type="EMBL" id="CP042188">
    <property type="protein sequence ID" value="QDS70419.1"/>
    <property type="molecule type" value="Genomic_DNA"/>
</dbReference>
<feature type="domain" description="C2H2-type" evidence="10">
    <location>
        <begin position="9"/>
        <end position="38"/>
    </location>
</feature>
<keyword evidence="6" id="KW-0234">DNA repair</keyword>
<evidence type="ECO:0000256" key="1">
    <source>
        <dbReference type="ARBA" id="ARBA00004123"/>
    </source>
</evidence>
<dbReference type="InterPro" id="IPR012462">
    <property type="entry name" value="UFSP1/2_DUB_cat"/>
</dbReference>
<keyword evidence="13" id="KW-1185">Reference proteome</keyword>
<evidence type="ECO:0000256" key="3">
    <source>
        <dbReference type="ARBA" id="ARBA00022723"/>
    </source>
</evidence>
<evidence type="ECO:0000256" key="8">
    <source>
        <dbReference type="PROSITE-ProRule" id="PRU00042"/>
    </source>
</evidence>
<reference evidence="12 13" key="1">
    <citation type="submission" date="2019-07" db="EMBL/GenBank/DDBJ databases">
        <title>Finished genome of Venturia effusa.</title>
        <authorList>
            <person name="Young C.A."/>
            <person name="Cox M.P."/>
            <person name="Ganley A.R.D."/>
            <person name="David W.J."/>
        </authorList>
    </citation>
    <scope>NUCLEOTIDE SEQUENCE [LARGE SCALE GENOMIC DNA]</scope>
    <source>
        <strain evidence="13">albino</strain>
    </source>
</reference>
<feature type="compositionally biased region" description="Pro residues" evidence="9">
    <location>
        <begin position="62"/>
        <end position="74"/>
    </location>
</feature>
<dbReference type="PROSITE" id="PS00028">
    <property type="entry name" value="ZINC_FINGER_C2H2_1"/>
    <property type="match status" value="1"/>
</dbReference>
<dbReference type="STRING" id="50376.A0A517L479"/>
<keyword evidence="8" id="KW-0862">Zinc</keyword>
<feature type="compositionally biased region" description="Polar residues" evidence="9">
    <location>
        <begin position="130"/>
        <end position="151"/>
    </location>
</feature>